<dbReference type="Pfam" id="PF04542">
    <property type="entry name" value="Sigma70_r2"/>
    <property type="match status" value="1"/>
</dbReference>
<dbReference type="Proteomes" id="UP001304461">
    <property type="component" value="Unassembled WGS sequence"/>
</dbReference>
<dbReference type="Gene3D" id="1.10.1740.10">
    <property type="match status" value="1"/>
</dbReference>
<dbReference type="InterPro" id="IPR007627">
    <property type="entry name" value="RNA_pol_sigma70_r2"/>
</dbReference>
<dbReference type="PANTHER" id="PTHR43133:SF62">
    <property type="entry name" value="RNA POLYMERASE SIGMA FACTOR SIGZ"/>
    <property type="match status" value="1"/>
</dbReference>
<evidence type="ECO:0000313" key="9">
    <source>
        <dbReference type="EMBL" id="MEA5389906.1"/>
    </source>
</evidence>
<dbReference type="SUPFAM" id="SSF88659">
    <property type="entry name" value="Sigma3 and sigma4 domains of RNA polymerase sigma factors"/>
    <property type="match status" value="1"/>
</dbReference>
<dbReference type="InterPro" id="IPR039425">
    <property type="entry name" value="RNA_pol_sigma-70-like"/>
</dbReference>
<organism evidence="9 10">
    <name type="scientific">Cyanobium gracile UHCC 0139</name>
    <dbReference type="NCBI Taxonomy" id="3110308"/>
    <lineage>
        <taxon>Bacteria</taxon>
        <taxon>Bacillati</taxon>
        <taxon>Cyanobacteriota</taxon>
        <taxon>Cyanophyceae</taxon>
        <taxon>Synechococcales</taxon>
        <taxon>Prochlorococcaceae</taxon>
        <taxon>Cyanobium</taxon>
    </lineage>
</organism>
<keyword evidence="4" id="KW-0238">DNA-binding</keyword>
<feature type="region of interest" description="Disordered" evidence="6">
    <location>
        <begin position="1"/>
        <end position="20"/>
    </location>
</feature>
<dbReference type="NCBIfam" id="TIGR02937">
    <property type="entry name" value="sigma70-ECF"/>
    <property type="match status" value="1"/>
</dbReference>
<evidence type="ECO:0000256" key="2">
    <source>
        <dbReference type="ARBA" id="ARBA00023015"/>
    </source>
</evidence>
<name>A0ABU5RQ56_9CYAN</name>
<reference evidence="9 10" key="1">
    <citation type="submission" date="2023-12" db="EMBL/GenBank/DDBJ databases">
        <title>Baltic Sea Cyanobacteria.</title>
        <authorList>
            <person name="Delbaje E."/>
            <person name="Fewer D.P."/>
            <person name="Shishido T.K."/>
        </authorList>
    </citation>
    <scope>NUCLEOTIDE SEQUENCE [LARGE SCALE GENOMIC DNA]</scope>
    <source>
        <strain evidence="9 10">UHCC 0139</strain>
    </source>
</reference>
<keyword evidence="10" id="KW-1185">Reference proteome</keyword>
<dbReference type="InterPro" id="IPR013325">
    <property type="entry name" value="RNA_pol_sigma_r2"/>
</dbReference>
<dbReference type="InterPro" id="IPR007630">
    <property type="entry name" value="RNA_pol_sigma70_r4"/>
</dbReference>
<evidence type="ECO:0000256" key="3">
    <source>
        <dbReference type="ARBA" id="ARBA00023082"/>
    </source>
</evidence>
<dbReference type="EMBL" id="JAYGHX010000001">
    <property type="protein sequence ID" value="MEA5389906.1"/>
    <property type="molecule type" value="Genomic_DNA"/>
</dbReference>
<keyword evidence="3" id="KW-0731">Sigma factor</keyword>
<dbReference type="InterPro" id="IPR014284">
    <property type="entry name" value="RNA_pol_sigma-70_dom"/>
</dbReference>
<dbReference type="Pfam" id="PF04545">
    <property type="entry name" value="Sigma70_r4"/>
    <property type="match status" value="1"/>
</dbReference>
<proteinExistence type="inferred from homology"/>
<evidence type="ECO:0000256" key="4">
    <source>
        <dbReference type="ARBA" id="ARBA00023125"/>
    </source>
</evidence>
<keyword evidence="5" id="KW-0804">Transcription</keyword>
<feature type="domain" description="RNA polymerase sigma-70 region 4" evidence="8">
    <location>
        <begin position="135"/>
        <end position="184"/>
    </location>
</feature>
<evidence type="ECO:0000313" key="10">
    <source>
        <dbReference type="Proteomes" id="UP001304461"/>
    </source>
</evidence>
<evidence type="ECO:0000256" key="1">
    <source>
        <dbReference type="ARBA" id="ARBA00010641"/>
    </source>
</evidence>
<gene>
    <name evidence="9" type="ORF">VB738_01405</name>
</gene>
<sequence length="193" mass="21576">MNSSDADAPPRRPRLRGHLGERLGADDDLEEVYDSCGGPVYRLALRLCRSSHEAEDLAHDVFLRYRQQGGYDPARGPVLAYLLLMTRSMAINRINQRANRWQLMQRWSEHLFPAAVSTPHESAEAEDLAERVRAALAAIPANQRQVLEMAYYEGLSQSAIGALLELPLGTVKTRARQGLIRLRALLHDSPANP</sequence>
<keyword evidence="2" id="KW-0805">Transcription regulation</keyword>
<evidence type="ECO:0000256" key="5">
    <source>
        <dbReference type="ARBA" id="ARBA00023163"/>
    </source>
</evidence>
<evidence type="ECO:0000259" key="8">
    <source>
        <dbReference type="Pfam" id="PF04545"/>
    </source>
</evidence>
<dbReference type="PANTHER" id="PTHR43133">
    <property type="entry name" value="RNA POLYMERASE ECF-TYPE SIGMA FACTO"/>
    <property type="match status" value="1"/>
</dbReference>
<accession>A0ABU5RQ56</accession>
<evidence type="ECO:0000259" key="7">
    <source>
        <dbReference type="Pfam" id="PF04542"/>
    </source>
</evidence>
<comment type="caution">
    <text evidence="9">The sequence shown here is derived from an EMBL/GenBank/DDBJ whole genome shotgun (WGS) entry which is preliminary data.</text>
</comment>
<dbReference type="InterPro" id="IPR013324">
    <property type="entry name" value="RNA_pol_sigma_r3/r4-like"/>
</dbReference>
<dbReference type="CDD" id="cd06171">
    <property type="entry name" value="Sigma70_r4"/>
    <property type="match status" value="1"/>
</dbReference>
<evidence type="ECO:0000256" key="6">
    <source>
        <dbReference type="SAM" id="MobiDB-lite"/>
    </source>
</evidence>
<dbReference type="Gene3D" id="1.10.10.10">
    <property type="entry name" value="Winged helix-like DNA-binding domain superfamily/Winged helix DNA-binding domain"/>
    <property type="match status" value="1"/>
</dbReference>
<protein>
    <submittedName>
        <fullName evidence="9">Sigma-70 family RNA polymerase sigma factor</fullName>
    </submittedName>
</protein>
<dbReference type="RefSeq" id="WP_323304032.1">
    <property type="nucleotide sequence ID" value="NZ_JAYGHX010000001.1"/>
</dbReference>
<dbReference type="InterPro" id="IPR036388">
    <property type="entry name" value="WH-like_DNA-bd_sf"/>
</dbReference>
<comment type="similarity">
    <text evidence="1">Belongs to the sigma-70 factor family. ECF subfamily.</text>
</comment>
<dbReference type="SUPFAM" id="SSF88946">
    <property type="entry name" value="Sigma2 domain of RNA polymerase sigma factors"/>
    <property type="match status" value="1"/>
</dbReference>
<feature type="domain" description="RNA polymerase sigma-70 region 2" evidence="7">
    <location>
        <begin position="33"/>
        <end position="98"/>
    </location>
</feature>